<protein>
    <submittedName>
        <fullName evidence="9">Pyridoxal phosphate-dependent aminotransferase</fullName>
    </submittedName>
</protein>
<dbReference type="GO" id="GO:0008483">
    <property type="term" value="F:transaminase activity"/>
    <property type="evidence" value="ECO:0007669"/>
    <property type="project" value="UniProtKB-KW"/>
</dbReference>
<dbReference type="AlphaFoldDB" id="A0A3A8ALX1"/>
<keyword evidence="4 9" id="KW-0808">Transferase</keyword>
<gene>
    <name evidence="9" type="ORF">DEM25_010825</name>
</gene>
<keyword evidence="5 7" id="KW-0663">Pyridoxal phosphate</keyword>
<evidence type="ECO:0000256" key="5">
    <source>
        <dbReference type="ARBA" id="ARBA00022898"/>
    </source>
</evidence>
<dbReference type="InterPro" id="IPR015424">
    <property type="entry name" value="PyrdxlP-dep_Trfase"/>
</dbReference>
<keyword evidence="3 9" id="KW-0032">Aminotransferase</keyword>
<comment type="caution">
    <text evidence="9">The sequence shown here is derived from an EMBL/GenBank/DDBJ whole genome shotgun (WGS) entry which is preliminary data.</text>
</comment>
<proteinExistence type="inferred from homology"/>
<dbReference type="PROSITE" id="PS00599">
    <property type="entry name" value="AA_TRANSFER_CLASS_2"/>
    <property type="match status" value="1"/>
</dbReference>
<evidence type="ECO:0000256" key="3">
    <source>
        <dbReference type="ARBA" id="ARBA00022576"/>
    </source>
</evidence>
<dbReference type="CDD" id="cd00609">
    <property type="entry name" value="AAT_like"/>
    <property type="match status" value="1"/>
</dbReference>
<evidence type="ECO:0000256" key="6">
    <source>
        <dbReference type="ARBA" id="ARBA00029440"/>
    </source>
</evidence>
<reference evidence="9 10" key="1">
    <citation type="journal article" date="2018" name="Int. J. Syst. Bacteriol.">
        <title>Oceaniradius stylonemae gen. nov., sp. nov., isolated from a red alga, Stylonema cornu-cervi.</title>
        <authorList>
            <person name="Jeong S."/>
        </authorList>
    </citation>
    <scope>NUCLEOTIDE SEQUENCE [LARGE SCALE GENOMIC DNA]</scope>
    <source>
        <strain evidence="9 10">StC1</strain>
    </source>
</reference>
<dbReference type="PANTHER" id="PTHR43643">
    <property type="entry name" value="HISTIDINOL-PHOSPHATE AMINOTRANSFERASE 2"/>
    <property type="match status" value="1"/>
</dbReference>
<dbReference type="EMBL" id="QFWV02000006">
    <property type="protein sequence ID" value="RKF06731.1"/>
    <property type="molecule type" value="Genomic_DNA"/>
</dbReference>
<evidence type="ECO:0000256" key="2">
    <source>
        <dbReference type="ARBA" id="ARBA00007970"/>
    </source>
</evidence>
<comment type="pathway">
    <text evidence="6">Amino-acid biosynthesis.</text>
</comment>
<dbReference type="InterPro" id="IPR001917">
    <property type="entry name" value="Aminotrans_II_pyridoxalP_BS"/>
</dbReference>
<dbReference type="InterPro" id="IPR004839">
    <property type="entry name" value="Aminotransferase_I/II_large"/>
</dbReference>
<evidence type="ECO:0000259" key="8">
    <source>
        <dbReference type="Pfam" id="PF00155"/>
    </source>
</evidence>
<dbReference type="Pfam" id="PF00155">
    <property type="entry name" value="Aminotran_1_2"/>
    <property type="match status" value="1"/>
</dbReference>
<evidence type="ECO:0000256" key="1">
    <source>
        <dbReference type="ARBA" id="ARBA00001933"/>
    </source>
</evidence>
<keyword evidence="10" id="KW-1185">Reference proteome</keyword>
<dbReference type="NCBIfam" id="NF006014">
    <property type="entry name" value="PRK08153.1"/>
    <property type="match status" value="1"/>
</dbReference>
<dbReference type="Gene3D" id="3.40.640.10">
    <property type="entry name" value="Type I PLP-dependent aspartate aminotransferase-like (Major domain)"/>
    <property type="match status" value="1"/>
</dbReference>
<evidence type="ECO:0000256" key="4">
    <source>
        <dbReference type="ARBA" id="ARBA00022679"/>
    </source>
</evidence>
<evidence type="ECO:0000313" key="9">
    <source>
        <dbReference type="EMBL" id="RKF06731.1"/>
    </source>
</evidence>
<accession>A0A3A8ALX1</accession>
<dbReference type="InterPro" id="IPR050106">
    <property type="entry name" value="HistidinolP_aminotransfase"/>
</dbReference>
<dbReference type="SUPFAM" id="SSF53383">
    <property type="entry name" value="PLP-dependent transferases"/>
    <property type="match status" value="1"/>
</dbReference>
<feature type="domain" description="Aminotransferase class I/classII large" evidence="8">
    <location>
        <begin position="36"/>
        <end position="358"/>
    </location>
</feature>
<name>A0A3A8ALX1_9HYPH</name>
<organism evidence="9 10">
    <name type="scientific">Oceaniradius stylonematis</name>
    <dbReference type="NCBI Taxonomy" id="2184161"/>
    <lineage>
        <taxon>Bacteria</taxon>
        <taxon>Pseudomonadati</taxon>
        <taxon>Pseudomonadota</taxon>
        <taxon>Alphaproteobacteria</taxon>
        <taxon>Hyphomicrobiales</taxon>
        <taxon>Ahrensiaceae</taxon>
        <taxon>Oceaniradius</taxon>
    </lineage>
</organism>
<dbReference type="RefSeq" id="WP_109767255.1">
    <property type="nucleotide sequence ID" value="NZ_QFWV02000006.1"/>
</dbReference>
<evidence type="ECO:0000256" key="7">
    <source>
        <dbReference type="RuleBase" id="RU003693"/>
    </source>
</evidence>
<dbReference type="GO" id="GO:0030170">
    <property type="term" value="F:pyridoxal phosphate binding"/>
    <property type="evidence" value="ECO:0007669"/>
    <property type="project" value="InterPro"/>
</dbReference>
<dbReference type="Gene3D" id="3.90.1150.10">
    <property type="entry name" value="Aspartate Aminotransferase, domain 1"/>
    <property type="match status" value="1"/>
</dbReference>
<dbReference type="InterPro" id="IPR015422">
    <property type="entry name" value="PyrdxlP-dep_Trfase_small"/>
</dbReference>
<dbReference type="Proteomes" id="UP000246132">
    <property type="component" value="Unassembled WGS sequence"/>
</dbReference>
<comment type="cofactor">
    <cofactor evidence="1 7">
        <name>pyridoxal 5'-phosphate</name>
        <dbReference type="ChEBI" id="CHEBI:597326"/>
    </cofactor>
</comment>
<dbReference type="InterPro" id="IPR015421">
    <property type="entry name" value="PyrdxlP-dep_Trfase_major"/>
</dbReference>
<comment type="similarity">
    <text evidence="2">Belongs to the class-II pyridoxal-phosphate-dependent aminotransferase family. Histidinol-phosphate aminotransferase subfamily.</text>
</comment>
<sequence>MPPHPNPLVDALPATIPFVAPERTERETGTAFEARLGANEGNFGAAPAATAAMARAAREAVRNYPDPESWALREALATRLGVALEEIVVGPGIDGLLGLIVRIFAREGDKIVTSLGAYPTFNYHVAGYGRRLATVPYRDDREDLDALAATARAENAAIVYVSNPDNPMGTWWDAAAIDAFCDAVPERTLIVLDEAYGETAPAGTLPPINTARPNLIRLRTFSKAYGLAGLRCGYAFGTKALIAPFDKVRDHFGVNVMAQAAALASLGDRDWLAGTLGKIAAARDEIARIGGDNGLTALPSATNFVTLDCGRDGDHAMAVLKGLMAGGVFVRKPMAPVLDRCIRVSVGRPEELAHFATTLPIALAQARGDA</sequence>
<dbReference type="OrthoDB" id="9809616at2"/>
<evidence type="ECO:0000313" key="10">
    <source>
        <dbReference type="Proteomes" id="UP000246132"/>
    </source>
</evidence>
<dbReference type="PANTHER" id="PTHR43643:SF2">
    <property type="entry name" value="INDUCIBLE LYSINE DECARBOXYLASE"/>
    <property type="match status" value="1"/>
</dbReference>